<protein>
    <submittedName>
        <fullName evidence="1">Uncharacterized protein</fullName>
    </submittedName>
</protein>
<comment type="caution">
    <text evidence="1">The sequence shown here is derived from an EMBL/GenBank/DDBJ whole genome shotgun (WGS) entry which is preliminary data.</text>
</comment>
<gene>
    <name evidence="1" type="ORF">BEP19_13540</name>
</gene>
<dbReference type="Proteomes" id="UP000284219">
    <property type="component" value="Unassembled WGS sequence"/>
</dbReference>
<proteinExistence type="predicted"/>
<sequence>MSFLKSLFGPDKEEQLENKKEVYRKFLSNYGRMPEHEYLKELTLEAGQTYYAALRKNGKLTAADEEAIQQDLEKAVKENEKEKLAPAEEEEMRKIYEQFMKEEGSEFKH</sequence>
<accession>A0A419SF42</accession>
<evidence type="ECO:0000313" key="2">
    <source>
        <dbReference type="Proteomes" id="UP000284219"/>
    </source>
</evidence>
<evidence type="ECO:0000313" key="1">
    <source>
        <dbReference type="EMBL" id="RKD22087.1"/>
    </source>
</evidence>
<dbReference type="AlphaFoldDB" id="A0A419SF42"/>
<dbReference type="RefSeq" id="WP_120190764.1">
    <property type="nucleotide sequence ID" value="NZ_MCHY01000010.1"/>
</dbReference>
<reference evidence="1 2" key="1">
    <citation type="submission" date="2016-08" db="EMBL/GenBank/DDBJ databases">
        <title>Novel Firmicute Genomes.</title>
        <authorList>
            <person name="Poppleton D.I."/>
            <person name="Gribaldo S."/>
        </authorList>
    </citation>
    <scope>NUCLEOTIDE SEQUENCE [LARGE SCALE GENOMIC DNA]</scope>
    <source>
        <strain evidence="1 2">RAOx-1</strain>
    </source>
</reference>
<dbReference type="OrthoDB" id="2680029at2"/>
<name>A0A419SF42_9BACL</name>
<dbReference type="EMBL" id="MCHY01000010">
    <property type="protein sequence ID" value="RKD22087.1"/>
    <property type="molecule type" value="Genomic_DNA"/>
</dbReference>
<organism evidence="1 2">
    <name type="scientific">Ammoniphilus oxalaticus</name>
    <dbReference type="NCBI Taxonomy" id="66863"/>
    <lineage>
        <taxon>Bacteria</taxon>
        <taxon>Bacillati</taxon>
        <taxon>Bacillota</taxon>
        <taxon>Bacilli</taxon>
        <taxon>Bacillales</taxon>
        <taxon>Paenibacillaceae</taxon>
        <taxon>Aneurinibacillus group</taxon>
        <taxon>Ammoniphilus</taxon>
    </lineage>
</organism>
<keyword evidence="2" id="KW-1185">Reference proteome</keyword>